<dbReference type="GO" id="GO:0007017">
    <property type="term" value="P:microtubule-based process"/>
    <property type="evidence" value="ECO:0007669"/>
    <property type="project" value="TreeGrafter"/>
</dbReference>
<dbReference type="GO" id="GO:0006457">
    <property type="term" value="P:protein folding"/>
    <property type="evidence" value="ECO:0007669"/>
    <property type="project" value="UniProtKB-UniRule"/>
</dbReference>
<name>A0A8J8P1K2_HALGN</name>
<comment type="function">
    <text evidence="3">Binds specifically to cytosolic chaperonin (c-CPN) and transfers target proteins to it. Binds to nascent polypeptide chain and promotes folding in an environment in which there are many competing pathways for nonnative proteins.</text>
</comment>
<evidence type="ECO:0000256" key="4">
    <source>
        <dbReference type="SAM" id="Coils"/>
    </source>
</evidence>
<dbReference type="OrthoDB" id="6375174at2759"/>
<dbReference type="Proteomes" id="UP000785679">
    <property type="component" value="Unassembled WGS sequence"/>
</dbReference>
<sequence>MSAPAQLKQIPLTEASDNPRKIPQAIFIDNTEAWVEKYGGDELIANMNELYQKYKFMENQLIRGRESLRVKTPDIKKTLEMVRMLKDKHEKEESLQTNFLISDNVWAKATIPNQTGRVGLWLGANVMVEYSYEEALALLERNLSNAEIRIKSTEEDLNFLKDQITTTEVNIARCYNQTVANNQKTKQAEVAK</sequence>
<accession>A0A8J8P1K2</accession>
<dbReference type="PANTHER" id="PTHR12409:SF0">
    <property type="entry name" value="PREFOLDIN SUBUNIT 3"/>
    <property type="match status" value="1"/>
</dbReference>
<dbReference type="GO" id="GO:0005737">
    <property type="term" value="C:cytoplasm"/>
    <property type="evidence" value="ECO:0007669"/>
    <property type="project" value="TreeGrafter"/>
</dbReference>
<dbReference type="PIRSF" id="PIRSF016396">
    <property type="entry name" value="Prefoldin_subunit_3"/>
    <property type="match status" value="1"/>
</dbReference>
<dbReference type="EMBL" id="RRYP01001872">
    <property type="protein sequence ID" value="TNV85392.1"/>
    <property type="molecule type" value="Genomic_DNA"/>
</dbReference>
<dbReference type="GO" id="GO:0016272">
    <property type="term" value="C:prefoldin complex"/>
    <property type="evidence" value="ECO:0007669"/>
    <property type="project" value="UniProtKB-UniRule"/>
</dbReference>
<comment type="similarity">
    <text evidence="1 3">Belongs to the prefoldin subunit alpha family.</text>
</comment>
<keyword evidence="6" id="KW-1185">Reference proteome</keyword>
<evidence type="ECO:0000313" key="5">
    <source>
        <dbReference type="EMBL" id="TNV85392.1"/>
    </source>
</evidence>
<dbReference type="InterPro" id="IPR004127">
    <property type="entry name" value="Prefoldin_subunit_alpha"/>
</dbReference>
<dbReference type="Pfam" id="PF02996">
    <property type="entry name" value="Prefoldin"/>
    <property type="match status" value="1"/>
</dbReference>
<proteinExistence type="inferred from homology"/>
<gene>
    <name evidence="5" type="ORF">FGO68_gene2172</name>
</gene>
<dbReference type="AlphaFoldDB" id="A0A8J8P1K2"/>
<comment type="caution">
    <text evidence="5">The sequence shown here is derived from an EMBL/GenBank/DDBJ whole genome shotgun (WGS) entry which is preliminary data.</text>
</comment>
<keyword evidence="4" id="KW-0175">Coiled coil</keyword>
<keyword evidence="2 3" id="KW-0143">Chaperone</keyword>
<protein>
    <recommendedName>
        <fullName evidence="3">Prefoldin subunit 3</fullName>
    </recommendedName>
</protein>
<dbReference type="InterPro" id="IPR009053">
    <property type="entry name" value="Prefoldin"/>
</dbReference>
<dbReference type="GO" id="GO:0015631">
    <property type="term" value="F:tubulin binding"/>
    <property type="evidence" value="ECO:0007669"/>
    <property type="project" value="TreeGrafter"/>
</dbReference>
<evidence type="ECO:0000313" key="6">
    <source>
        <dbReference type="Proteomes" id="UP000785679"/>
    </source>
</evidence>
<dbReference type="CDD" id="cd23156">
    <property type="entry name" value="Prefoldin_3"/>
    <property type="match status" value="1"/>
</dbReference>
<reference evidence="5" key="1">
    <citation type="submission" date="2019-06" db="EMBL/GenBank/DDBJ databases">
        <authorList>
            <person name="Zheng W."/>
        </authorList>
    </citation>
    <scope>NUCLEOTIDE SEQUENCE</scope>
    <source>
        <strain evidence="5">QDHG01</strain>
    </source>
</reference>
<dbReference type="GO" id="GO:0007021">
    <property type="term" value="P:tubulin complex assembly"/>
    <property type="evidence" value="ECO:0007669"/>
    <property type="project" value="TreeGrafter"/>
</dbReference>
<feature type="coiled-coil region" evidence="4">
    <location>
        <begin position="136"/>
        <end position="170"/>
    </location>
</feature>
<comment type="subunit">
    <text evidence="3">Heterohexamer of two PFD-alpha type and four PFD-beta type subunits.</text>
</comment>
<dbReference type="SUPFAM" id="SSF46579">
    <property type="entry name" value="Prefoldin"/>
    <property type="match status" value="1"/>
</dbReference>
<dbReference type="PANTHER" id="PTHR12409">
    <property type="entry name" value="PREFOLDIN SUBUNIT 3"/>
    <property type="match status" value="1"/>
</dbReference>
<dbReference type="Gene3D" id="1.10.287.370">
    <property type="match status" value="1"/>
</dbReference>
<dbReference type="FunFam" id="1.10.287.370:FF:000001">
    <property type="entry name" value="Prefoldin subunit 3"/>
    <property type="match status" value="1"/>
</dbReference>
<evidence type="ECO:0000256" key="1">
    <source>
        <dbReference type="ARBA" id="ARBA00010048"/>
    </source>
</evidence>
<evidence type="ECO:0000256" key="3">
    <source>
        <dbReference type="PIRNR" id="PIRNR016396"/>
    </source>
</evidence>
<organism evidence="5 6">
    <name type="scientific">Halteria grandinella</name>
    <dbReference type="NCBI Taxonomy" id="5974"/>
    <lineage>
        <taxon>Eukaryota</taxon>
        <taxon>Sar</taxon>
        <taxon>Alveolata</taxon>
        <taxon>Ciliophora</taxon>
        <taxon>Intramacronucleata</taxon>
        <taxon>Spirotrichea</taxon>
        <taxon>Stichotrichia</taxon>
        <taxon>Sporadotrichida</taxon>
        <taxon>Halteriidae</taxon>
        <taxon>Halteria</taxon>
    </lineage>
</organism>
<evidence type="ECO:0000256" key="2">
    <source>
        <dbReference type="ARBA" id="ARBA00023186"/>
    </source>
</evidence>
<dbReference type="InterPro" id="IPR016655">
    <property type="entry name" value="PFD3"/>
</dbReference>